<reference evidence="10" key="1">
    <citation type="submission" date="2016-01" db="EMBL/GenBank/DDBJ databases">
        <authorList>
            <person name="Peeters C."/>
        </authorList>
    </citation>
    <scope>NUCLEOTIDE SEQUENCE [LARGE SCALE GENOMIC DNA]</scope>
    <source>
        <strain evidence="10">LMG 22940</strain>
    </source>
</reference>
<dbReference type="GO" id="GO:0005829">
    <property type="term" value="C:cytosol"/>
    <property type="evidence" value="ECO:0007669"/>
    <property type="project" value="TreeGrafter"/>
</dbReference>
<evidence type="ECO:0000256" key="3">
    <source>
        <dbReference type="ARBA" id="ARBA00022553"/>
    </source>
</evidence>
<dbReference type="PANTHER" id="PTHR48111:SF35">
    <property type="entry name" value="TRANSCRIPTIONAL REGULATORY PROTEIN QSEB"/>
    <property type="match status" value="1"/>
</dbReference>
<dbReference type="InterPro" id="IPR011006">
    <property type="entry name" value="CheY-like_superfamily"/>
</dbReference>
<dbReference type="GO" id="GO:0006355">
    <property type="term" value="P:regulation of DNA-templated transcription"/>
    <property type="evidence" value="ECO:0007669"/>
    <property type="project" value="TreeGrafter"/>
</dbReference>
<keyword evidence="4" id="KW-0902">Two-component regulatory system</keyword>
<evidence type="ECO:0000256" key="1">
    <source>
        <dbReference type="ARBA" id="ARBA00004496"/>
    </source>
</evidence>
<keyword evidence="5" id="KW-0805">Transcription regulation</keyword>
<keyword evidence="11" id="KW-1185">Reference proteome</keyword>
<comment type="subcellular location">
    <subcellularLocation>
        <location evidence="1">Cytoplasm</location>
    </subcellularLocation>
</comment>
<accession>A0A158L0W7</accession>
<dbReference type="FunFam" id="3.40.50.2300:FF:000002">
    <property type="entry name" value="DNA-binding response regulator PhoP"/>
    <property type="match status" value="1"/>
</dbReference>
<dbReference type="AlphaFoldDB" id="A0A158L0W7"/>
<dbReference type="PROSITE" id="PS50110">
    <property type="entry name" value="RESPONSE_REGULATORY"/>
    <property type="match status" value="1"/>
</dbReference>
<dbReference type="GO" id="GO:0000156">
    <property type="term" value="F:phosphorelay response regulator activity"/>
    <property type="evidence" value="ECO:0007669"/>
    <property type="project" value="TreeGrafter"/>
</dbReference>
<organism evidence="10 11">
    <name type="scientific">Caballeronia choica</name>
    <dbReference type="NCBI Taxonomy" id="326476"/>
    <lineage>
        <taxon>Bacteria</taxon>
        <taxon>Pseudomonadati</taxon>
        <taxon>Pseudomonadota</taxon>
        <taxon>Betaproteobacteria</taxon>
        <taxon>Burkholderiales</taxon>
        <taxon>Burkholderiaceae</taxon>
        <taxon>Caballeronia</taxon>
    </lineage>
</organism>
<dbReference type="PANTHER" id="PTHR48111">
    <property type="entry name" value="REGULATOR OF RPOS"/>
    <property type="match status" value="1"/>
</dbReference>
<keyword evidence="6" id="KW-0238">DNA-binding</keyword>
<feature type="modified residue" description="4-aspartylphosphate" evidence="8">
    <location>
        <position position="51"/>
    </location>
</feature>
<protein>
    <submittedName>
        <fullName evidence="10">Transcriptional regulator</fullName>
    </submittedName>
</protein>
<dbReference type="CDD" id="cd17624">
    <property type="entry name" value="REC_OmpR_PmrA-like"/>
    <property type="match status" value="1"/>
</dbReference>
<dbReference type="EMBL" id="FCON02000237">
    <property type="protein sequence ID" value="SAL86639.1"/>
    <property type="molecule type" value="Genomic_DNA"/>
</dbReference>
<dbReference type="GO" id="GO:0000976">
    <property type="term" value="F:transcription cis-regulatory region binding"/>
    <property type="evidence" value="ECO:0007669"/>
    <property type="project" value="TreeGrafter"/>
</dbReference>
<evidence type="ECO:0000256" key="7">
    <source>
        <dbReference type="ARBA" id="ARBA00023163"/>
    </source>
</evidence>
<gene>
    <name evidence="10" type="ORF">AWB68_08097</name>
</gene>
<evidence type="ECO:0000256" key="5">
    <source>
        <dbReference type="ARBA" id="ARBA00023015"/>
    </source>
</evidence>
<comment type="caution">
    <text evidence="10">The sequence shown here is derived from an EMBL/GenBank/DDBJ whole genome shotgun (WGS) entry which is preliminary data.</text>
</comment>
<dbReference type="InterPro" id="IPR001789">
    <property type="entry name" value="Sig_transdc_resp-reg_receiver"/>
</dbReference>
<sequence length="114" mass="12322">MRILLAEDDDLIGSGLEVALNNAGFAVDWAREGQHAKFSLATTDYDLIILDLGLPNITGMSLLTSPRAERITTPVLVLTARDAHADRVVGLDAGADDYVGKPFDIREVISRCRA</sequence>
<dbReference type="Gene3D" id="6.10.250.690">
    <property type="match status" value="1"/>
</dbReference>
<dbReference type="Proteomes" id="UP000054770">
    <property type="component" value="Unassembled WGS sequence"/>
</dbReference>
<evidence type="ECO:0000313" key="10">
    <source>
        <dbReference type="EMBL" id="SAL86639.1"/>
    </source>
</evidence>
<keyword evidence="3 8" id="KW-0597">Phosphoprotein</keyword>
<dbReference type="Pfam" id="PF00072">
    <property type="entry name" value="Response_reg"/>
    <property type="match status" value="1"/>
</dbReference>
<keyword evidence="2" id="KW-0963">Cytoplasm</keyword>
<evidence type="ECO:0000256" key="4">
    <source>
        <dbReference type="ARBA" id="ARBA00023012"/>
    </source>
</evidence>
<evidence type="ECO:0000313" key="11">
    <source>
        <dbReference type="Proteomes" id="UP000054770"/>
    </source>
</evidence>
<keyword evidence="7" id="KW-0804">Transcription</keyword>
<dbReference type="SUPFAM" id="SSF52172">
    <property type="entry name" value="CheY-like"/>
    <property type="match status" value="1"/>
</dbReference>
<dbReference type="GO" id="GO:0032993">
    <property type="term" value="C:protein-DNA complex"/>
    <property type="evidence" value="ECO:0007669"/>
    <property type="project" value="TreeGrafter"/>
</dbReference>
<name>A0A158L0W7_9BURK</name>
<evidence type="ECO:0000256" key="8">
    <source>
        <dbReference type="PROSITE-ProRule" id="PRU00169"/>
    </source>
</evidence>
<evidence type="ECO:0000256" key="2">
    <source>
        <dbReference type="ARBA" id="ARBA00022490"/>
    </source>
</evidence>
<evidence type="ECO:0000259" key="9">
    <source>
        <dbReference type="PROSITE" id="PS50110"/>
    </source>
</evidence>
<feature type="domain" description="Response regulatory" evidence="9">
    <location>
        <begin position="2"/>
        <end position="114"/>
    </location>
</feature>
<dbReference type="Gene3D" id="3.40.50.2300">
    <property type="match status" value="1"/>
</dbReference>
<proteinExistence type="predicted"/>
<dbReference type="SMART" id="SM00448">
    <property type="entry name" value="REC"/>
    <property type="match status" value="1"/>
</dbReference>
<evidence type="ECO:0000256" key="6">
    <source>
        <dbReference type="ARBA" id="ARBA00023125"/>
    </source>
</evidence>
<dbReference type="InterPro" id="IPR039420">
    <property type="entry name" value="WalR-like"/>
</dbReference>